<evidence type="ECO:0000256" key="3">
    <source>
        <dbReference type="ARBA" id="ARBA00022670"/>
    </source>
</evidence>
<dbReference type="GO" id="GO:0005737">
    <property type="term" value="C:cytoplasm"/>
    <property type="evidence" value="ECO:0007669"/>
    <property type="project" value="InterPro"/>
</dbReference>
<name>A0AAW0PBC2_9GOBI</name>
<evidence type="ECO:0000256" key="4">
    <source>
        <dbReference type="ARBA" id="ARBA00022801"/>
    </source>
</evidence>
<evidence type="ECO:0000313" key="7">
    <source>
        <dbReference type="Proteomes" id="UP001460270"/>
    </source>
</evidence>
<dbReference type="GO" id="GO:0070006">
    <property type="term" value="F:metalloaminopeptidase activity"/>
    <property type="evidence" value="ECO:0007669"/>
    <property type="project" value="InterPro"/>
</dbReference>
<dbReference type="SUPFAM" id="SSF53187">
    <property type="entry name" value="Zn-dependent exopeptidases"/>
    <property type="match status" value="1"/>
</dbReference>
<keyword evidence="2" id="KW-0031">Aminopeptidase</keyword>
<accession>A0AAW0PBC2</accession>
<evidence type="ECO:0000256" key="2">
    <source>
        <dbReference type="ARBA" id="ARBA00022438"/>
    </source>
</evidence>
<feature type="domain" description="Cytosol aminopeptidase" evidence="5">
    <location>
        <begin position="3"/>
        <end position="69"/>
    </location>
</feature>
<protein>
    <recommendedName>
        <fullName evidence="5">Cytosol aminopeptidase domain-containing protein</fullName>
    </recommendedName>
</protein>
<evidence type="ECO:0000256" key="1">
    <source>
        <dbReference type="ARBA" id="ARBA00009528"/>
    </source>
</evidence>
<dbReference type="PANTHER" id="PTHR11963:SF4">
    <property type="entry name" value="AMINOPEPTIDASE NPEPL1-RELATED"/>
    <property type="match status" value="1"/>
</dbReference>
<dbReference type="PANTHER" id="PTHR11963">
    <property type="entry name" value="LEUCINE AMINOPEPTIDASE-RELATED"/>
    <property type="match status" value="1"/>
</dbReference>
<keyword evidence="7" id="KW-1185">Reference proteome</keyword>
<dbReference type="Pfam" id="PF00883">
    <property type="entry name" value="Peptidase_M17"/>
    <property type="match status" value="1"/>
</dbReference>
<comment type="caution">
    <text evidence="6">The sequence shown here is derived from an EMBL/GenBank/DDBJ whole genome shotgun (WGS) entry which is preliminary data.</text>
</comment>
<keyword evidence="4" id="KW-0378">Hydrolase</keyword>
<dbReference type="EMBL" id="JBBPFD010000008">
    <property type="protein sequence ID" value="KAK7915652.1"/>
    <property type="molecule type" value="Genomic_DNA"/>
</dbReference>
<dbReference type="Gene3D" id="3.40.630.10">
    <property type="entry name" value="Zn peptidases"/>
    <property type="match status" value="1"/>
</dbReference>
<dbReference type="GO" id="GO:0030145">
    <property type="term" value="F:manganese ion binding"/>
    <property type="evidence" value="ECO:0007669"/>
    <property type="project" value="InterPro"/>
</dbReference>
<dbReference type="InterPro" id="IPR011356">
    <property type="entry name" value="Leucine_aapep/pepB"/>
</dbReference>
<proteinExistence type="inferred from homology"/>
<evidence type="ECO:0000259" key="5">
    <source>
        <dbReference type="Pfam" id="PF00883"/>
    </source>
</evidence>
<dbReference type="AlphaFoldDB" id="A0AAW0PBC2"/>
<gene>
    <name evidence="6" type="ORF">WMY93_011413</name>
</gene>
<reference evidence="7" key="1">
    <citation type="submission" date="2024-04" db="EMBL/GenBank/DDBJ databases">
        <title>Salinicola lusitanus LLJ914,a marine bacterium isolated from the Okinawa Trough.</title>
        <authorList>
            <person name="Li J."/>
        </authorList>
    </citation>
    <scope>NUCLEOTIDE SEQUENCE [LARGE SCALE GENOMIC DNA]</scope>
</reference>
<comment type="similarity">
    <text evidence="1">Belongs to the peptidase M17 family.</text>
</comment>
<evidence type="ECO:0000313" key="6">
    <source>
        <dbReference type="EMBL" id="KAK7915652.1"/>
    </source>
</evidence>
<dbReference type="Proteomes" id="UP001460270">
    <property type="component" value="Unassembled WGS sequence"/>
</dbReference>
<organism evidence="6 7">
    <name type="scientific">Mugilogobius chulae</name>
    <name type="common">yellowstripe goby</name>
    <dbReference type="NCBI Taxonomy" id="88201"/>
    <lineage>
        <taxon>Eukaryota</taxon>
        <taxon>Metazoa</taxon>
        <taxon>Chordata</taxon>
        <taxon>Craniata</taxon>
        <taxon>Vertebrata</taxon>
        <taxon>Euteleostomi</taxon>
        <taxon>Actinopterygii</taxon>
        <taxon>Neopterygii</taxon>
        <taxon>Teleostei</taxon>
        <taxon>Neoteleostei</taxon>
        <taxon>Acanthomorphata</taxon>
        <taxon>Gobiaria</taxon>
        <taxon>Gobiiformes</taxon>
        <taxon>Gobioidei</taxon>
        <taxon>Gobiidae</taxon>
        <taxon>Gobionellinae</taxon>
        <taxon>Mugilogobius</taxon>
    </lineage>
</organism>
<keyword evidence="3" id="KW-0645">Protease</keyword>
<dbReference type="InterPro" id="IPR000819">
    <property type="entry name" value="Peptidase_M17_C"/>
</dbReference>
<sequence>MHFTEFTSAMADMKNSVADRENAQSSCAGLFIASHLGFDWSGVWVHVDIASPVHALLGERATGFGVALLMALFGQASDDSMLKQVSPLGACCSAASDDAMERDCKRRRLV</sequence>
<dbReference type="GO" id="GO:0006508">
    <property type="term" value="P:proteolysis"/>
    <property type="evidence" value="ECO:0007669"/>
    <property type="project" value="UniProtKB-KW"/>
</dbReference>